<keyword evidence="4" id="KW-1185">Reference proteome</keyword>
<keyword evidence="3" id="KW-0378">Hydrolase</keyword>
<sequence>MNLHRSVSLVVASFLASGASLAQTPNNDAVAGRAWWHHVQVLADNSMQGRQTGSAEYLHAAAYVVDQFKSDGLEPAGKDGSFYQPVKFEVQRVLAEKSSIALTVDGKTAPLVLGEDAILGTRSPQPKTINAPLVFIGYGLHLPEAKYDDFNSPELPASELKGKIVVYINGGPADLPGPLKSYARTAPFRKALRDAGAVGAISIPTPKSMDFGWARVASGASQPGMRLATDPNAKALATRHPALEDIDGELFAATFNPTQAEKLFAGTGHTFAEVLALADAQKPLPRFALGKSLTATVTTEITQVESPNIVAKLKGSDPKLAADYVLVSAHLDHLGVGAPIHGKTIYAGAMDDASGVATVLEVARSMAANPVRPKRSMLFVVFTAEEKGLLGSRYFAGHPTVPEKEIAADLNLDMFMPIFPLKKLHVQGLEQSTLADDAKAVGAIHGIEIAVDPEPDRNSFIRTDQYSFVQAGVPALAFKFGWTMGSPEYKAWRAWLAQRYHSTDDDLTQPVDYAAAAQFNSFLADLARTVANDPATQHYLDSSFFKRFEAAK</sequence>
<dbReference type="Gene3D" id="3.50.30.30">
    <property type="match status" value="1"/>
</dbReference>
<dbReference type="InterPro" id="IPR045175">
    <property type="entry name" value="M28_fam"/>
</dbReference>
<dbReference type="Proteomes" id="UP000540989">
    <property type="component" value="Unassembled WGS sequence"/>
</dbReference>
<evidence type="ECO:0000313" key="4">
    <source>
        <dbReference type="Proteomes" id="UP000540989"/>
    </source>
</evidence>
<keyword evidence="3" id="KW-0645">Protease</keyword>
<protein>
    <submittedName>
        <fullName evidence="3">Zn-dependent M28 family amino/carboxypeptidase</fullName>
    </submittedName>
</protein>
<feature type="signal peptide" evidence="1">
    <location>
        <begin position="1"/>
        <end position="22"/>
    </location>
</feature>
<evidence type="ECO:0000313" key="3">
    <source>
        <dbReference type="EMBL" id="MBB5055432.1"/>
    </source>
</evidence>
<dbReference type="InterPro" id="IPR007484">
    <property type="entry name" value="Peptidase_M28"/>
</dbReference>
<name>A0A7W7Z8X2_9BACT</name>
<feature type="chain" id="PRO_5030680291" evidence="1">
    <location>
        <begin position="23"/>
        <end position="552"/>
    </location>
</feature>
<dbReference type="PANTHER" id="PTHR12147:SF26">
    <property type="entry name" value="PEPTIDASE M28 DOMAIN-CONTAINING PROTEIN"/>
    <property type="match status" value="1"/>
</dbReference>
<dbReference type="RefSeq" id="WP_348641193.1">
    <property type="nucleotide sequence ID" value="NZ_JACHIP010000001.1"/>
</dbReference>
<evidence type="ECO:0000259" key="2">
    <source>
        <dbReference type="Pfam" id="PF04389"/>
    </source>
</evidence>
<dbReference type="GO" id="GO:0006508">
    <property type="term" value="P:proteolysis"/>
    <property type="evidence" value="ECO:0007669"/>
    <property type="project" value="InterPro"/>
</dbReference>
<dbReference type="PANTHER" id="PTHR12147">
    <property type="entry name" value="METALLOPEPTIDASE M28 FAMILY MEMBER"/>
    <property type="match status" value="1"/>
</dbReference>
<proteinExistence type="predicted"/>
<comment type="caution">
    <text evidence="3">The sequence shown here is derived from an EMBL/GenBank/DDBJ whole genome shotgun (WGS) entry which is preliminary data.</text>
</comment>
<reference evidence="3 4" key="1">
    <citation type="submission" date="2020-08" db="EMBL/GenBank/DDBJ databases">
        <title>Genomic Encyclopedia of Type Strains, Phase IV (KMG-V): Genome sequencing to study the core and pangenomes of soil and plant-associated prokaryotes.</title>
        <authorList>
            <person name="Whitman W."/>
        </authorList>
    </citation>
    <scope>NUCLEOTIDE SEQUENCE [LARGE SCALE GENOMIC DNA]</scope>
    <source>
        <strain evidence="3 4">M8UP14</strain>
    </source>
</reference>
<dbReference type="Gene3D" id="3.40.630.10">
    <property type="entry name" value="Zn peptidases"/>
    <property type="match status" value="1"/>
</dbReference>
<dbReference type="Pfam" id="PF04389">
    <property type="entry name" value="Peptidase_M28"/>
    <property type="match status" value="1"/>
</dbReference>
<organism evidence="3 4">
    <name type="scientific">Granulicella aggregans</name>
    <dbReference type="NCBI Taxonomy" id="474949"/>
    <lineage>
        <taxon>Bacteria</taxon>
        <taxon>Pseudomonadati</taxon>
        <taxon>Acidobacteriota</taxon>
        <taxon>Terriglobia</taxon>
        <taxon>Terriglobales</taxon>
        <taxon>Acidobacteriaceae</taxon>
        <taxon>Granulicella</taxon>
    </lineage>
</organism>
<dbReference type="AlphaFoldDB" id="A0A7W7Z8X2"/>
<dbReference type="SUPFAM" id="SSF53187">
    <property type="entry name" value="Zn-dependent exopeptidases"/>
    <property type="match status" value="1"/>
</dbReference>
<keyword evidence="3" id="KW-0121">Carboxypeptidase</keyword>
<dbReference type="GO" id="GO:0008235">
    <property type="term" value="F:metalloexopeptidase activity"/>
    <property type="evidence" value="ECO:0007669"/>
    <property type="project" value="InterPro"/>
</dbReference>
<feature type="domain" description="Peptidase M28" evidence="2">
    <location>
        <begin position="308"/>
        <end position="525"/>
    </location>
</feature>
<dbReference type="EMBL" id="JACHIP010000001">
    <property type="protein sequence ID" value="MBB5055432.1"/>
    <property type="molecule type" value="Genomic_DNA"/>
</dbReference>
<accession>A0A7W7Z8X2</accession>
<evidence type="ECO:0000256" key="1">
    <source>
        <dbReference type="SAM" id="SignalP"/>
    </source>
</evidence>
<dbReference type="GO" id="GO:0004180">
    <property type="term" value="F:carboxypeptidase activity"/>
    <property type="evidence" value="ECO:0007669"/>
    <property type="project" value="UniProtKB-KW"/>
</dbReference>
<gene>
    <name evidence="3" type="ORF">HDF16_000101</name>
</gene>
<keyword evidence="1" id="KW-0732">Signal</keyword>